<dbReference type="Pfam" id="PF09335">
    <property type="entry name" value="VTT_dom"/>
    <property type="match status" value="1"/>
</dbReference>
<dbReference type="InterPro" id="IPR032816">
    <property type="entry name" value="VTT_dom"/>
</dbReference>
<dbReference type="AlphaFoldDB" id="A0A0U2Z9D6"/>
<dbReference type="KEGG" id="lal:AT746_15500"/>
<evidence type="ECO:0000259" key="2">
    <source>
        <dbReference type="Pfam" id="PF09335"/>
    </source>
</evidence>
<feature type="transmembrane region" description="Helical" evidence="1">
    <location>
        <begin position="101"/>
        <end position="122"/>
    </location>
</feature>
<feature type="transmembrane region" description="Helical" evidence="1">
    <location>
        <begin position="57"/>
        <end position="80"/>
    </location>
</feature>
<keyword evidence="1" id="KW-1133">Transmembrane helix</keyword>
<dbReference type="STRING" id="1526571.AT746_15500"/>
<dbReference type="Proteomes" id="UP000068447">
    <property type="component" value="Chromosome"/>
</dbReference>
<keyword evidence="1" id="KW-0472">Membrane</keyword>
<dbReference type="InterPro" id="IPR051311">
    <property type="entry name" value="DedA_domain"/>
</dbReference>
<evidence type="ECO:0000313" key="4">
    <source>
        <dbReference type="Proteomes" id="UP000068447"/>
    </source>
</evidence>
<gene>
    <name evidence="3" type="ORF">AT746_15500</name>
</gene>
<dbReference type="GO" id="GO:0005886">
    <property type="term" value="C:plasma membrane"/>
    <property type="evidence" value="ECO:0007669"/>
    <property type="project" value="UniProtKB-ARBA"/>
</dbReference>
<dbReference type="RefSeq" id="WP_062482027.1">
    <property type="nucleotide sequence ID" value="NZ_CP013650.1"/>
</dbReference>
<feature type="domain" description="VTT" evidence="2">
    <location>
        <begin position="39"/>
        <end position="157"/>
    </location>
</feature>
<keyword evidence="4" id="KW-1185">Reference proteome</keyword>
<proteinExistence type="predicted"/>
<dbReference type="EMBL" id="CP013650">
    <property type="protein sequence ID" value="ALS99523.1"/>
    <property type="molecule type" value="Genomic_DNA"/>
</dbReference>
<feature type="transmembrane region" description="Helical" evidence="1">
    <location>
        <begin position="134"/>
        <end position="160"/>
    </location>
</feature>
<sequence length="192" mass="21604">MKIFEYCYDKAMLWARHRHAPAYLSGMTFAESVFFPIPPDVMLAPMALARPDKAWFYALITTLASVAGGIAGYLLGWLAYDSLLQPLIEQMGYTGKVERAIAWFELYGVWVVFLAGFSPIPYKVFTLSAGFLQMAFLPFVIASTVGRAMRFYLVAALMRWGGAPMEAKLRQYVEAIGWATVILAVLLYLFLR</sequence>
<dbReference type="OrthoDB" id="9810270at2"/>
<feature type="transmembrane region" description="Helical" evidence="1">
    <location>
        <begin position="172"/>
        <end position="191"/>
    </location>
</feature>
<dbReference type="PANTHER" id="PTHR42709:SF11">
    <property type="entry name" value="DEDA FAMILY PROTEIN"/>
    <property type="match status" value="1"/>
</dbReference>
<dbReference type="PANTHER" id="PTHR42709">
    <property type="entry name" value="ALKALINE PHOSPHATASE LIKE PROTEIN"/>
    <property type="match status" value="1"/>
</dbReference>
<protein>
    <recommendedName>
        <fullName evidence="2">VTT domain-containing protein</fullName>
    </recommendedName>
</protein>
<reference evidence="3 4" key="1">
    <citation type="submission" date="2015-12" db="EMBL/GenBank/DDBJ databases">
        <title>Complete genome of Lacimicrobium alkaliphilum KCTC 32984.</title>
        <authorList>
            <person name="Kim S.-G."/>
            <person name="Lee Y.-J."/>
        </authorList>
    </citation>
    <scope>NUCLEOTIDE SEQUENCE [LARGE SCALE GENOMIC DNA]</scope>
    <source>
        <strain evidence="3 4">YelD216</strain>
    </source>
</reference>
<keyword evidence="1" id="KW-0812">Transmembrane</keyword>
<evidence type="ECO:0000256" key="1">
    <source>
        <dbReference type="SAM" id="Phobius"/>
    </source>
</evidence>
<accession>A0A0U2Z9D6</accession>
<evidence type="ECO:0000313" key="3">
    <source>
        <dbReference type="EMBL" id="ALS99523.1"/>
    </source>
</evidence>
<organism evidence="3 4">
    <name type="scientific">Lacimicrobium alkaliphilum</name>
    <dbReference type="NCBI Taxonomy" id="1526571"/>
    <lineage>
        <taxon>Bacteria</taxon>
        <taxon>Pseudomonadati</taxon>
        <taxon>Pseudomonadota</taxon>
        <taxon>Gammaproteobacteria</taxon>
        <taxon>Alteromonadales</taxon>
        <taxon>Alteromonadaceae</taxon>
        <taxon>Lacimicrobium</taxon>
    </lineage>
</organism>
<name>A0A0U2Z9D6_9ALTE</name>
<feature type="transmembrane region" description="Helical" evidence="1">
    <location>
        <begin position="20"/>
        <end position="37"/>
    </location>
</feature>